<dbReference type="EMBL" id="JAUUTY010000006">
    <property type="protein sequence ID" value="KAK1617305.1"/>
    <property type="molecule type" value="Genomic_DNA"/>
</dbReference>
<protein>
    <submittedName>
        <fullName evidence="1">Uncharacterized protein</fullName>
    </submittedName>
</protein>
<accession>A0AAD8RAK7</accession>
<name>A0AAD8RAK7_LOLMU</name>
<dbReference type="AlphaFoldDB" id="A0AAD8RAK7"/>
<keyword evidence="2" id="KW-1185">Reference proteome</keyword>
<reference evidence="1" key="1">
    <citation type="submission" date="2023-07" db="EMBL/GenBank/DDBJ databases">
        <title>A chromosome-level genome assembly of Lolium multiflorum.</title>
        <authorList>
            <person name="Chen Y."/>
            <person name="Copetti D."/>
            <person name="Kolliker R."/>
            <person name="Studer B."/>
        </authorList>
    </citation>
    <scope>NUCLEOTIDE SEQUENCE</scope>
    <source>
        <strain evidence="1">02402/16</strain>
        <tissue evidence="1">Leaf</tissue>
    </source>
</reference>
<comment type="caution">
    <text evidence="1">The sequence shown here is derived from an EMBL/GenBank/DDBJ whole genome shotgun (WGS) entry which is preliminary data.</text>
</comment>
<evidence type="ECO:0000313" key="1">
    <source>
        <dbReference type="EMBL" id="KAK1617305.1"/>
    </source>
</evidence>
<proteinExistence type="predicted"/>
<dbReference type="Proteomes" id="UP001231189">
    <property type="component" value="Unassembled WGS sequence"/>
</dbReference>
<gene>
    <name evidence="1" type="ORF">QYE76_022822</name>
</gene>
<organism evidence="1 2">
    <name type="scientific">Lolium multiflorum</name>
    <name type="common">Italian ryegrass</name>
    <name type="synonym">Lolium perenne subsp. multiflorum</name>
    <dbReference type="NCBI Taxonomy" id="4521"/>
    <lineage>
        <taxon>Eukaryota</taxon>
        <taxon>Viridiplantae</taxon>
        <taxon>Streptophyta</taxon>
        <taxon>Embryophyta</taxon>
        <taxon>Tracheophyta</taxon>
        <taxon>Spermatophyta</taxon>
        <taxon>Magnoliopsida</taxon>
        <taxon>Liliopsida</taxon>
        <taxon>Poales</taxon>
        <taxon>Poaceae</taxon>
        <taxon>BOP clade</taxon>
        <taxon>Pooideae</taxon>
        <taxon>Poodae</taxon>
        <taxon>Poeae</taxon>
        <taxon>Poeae Chloroplast Group 2 (Poeae type)</taxon>
        <taxon>Loliodinae</taxon>
        <taxon>Loliinae</taxon>
        <taxon>Lolium</taxon>
    </lineage>
</organism>
<evidence type="ECO:0000313" key="2">
    <source>
        <dbReference type="Proteomes" id="UP001231189"/>
    </source>
</evidence>
<sequence length="191" mass="20652">MGCSCVTTKLAINLSHRSLQDETDATGRSFQPRASWPYEGHGEPIYHDTVIPTGGEDGHGVQLKKLDWVGGVVVVRREFRSQLVGPSNIAHALLQEKACDIVDLLSPDAHVESDLCDVEDGMVLLPVLALQDHAGVLRSADNFQGTDLAYWPPGSAFEGPVPSSRPLRCCCSAASLRSCRRSSVKKTQPAF</sequence>